<gene>
    <name evidence="1" type="ORF">H8L47_18010</name>
</gene>
<reference evidence="1 2" key="1">
    <citation type="submission" date="2020-08" db="EMBL/GenBank/DDBJ databases">
        <title>Novel species isolated from subtropical streams in China.</title>
        <authorList>
            <person name="Lu H."/>
        </authorList>
    </citation>
    <scope>NUCLEOTIDE SEQUENCE [LARGE SCALE GENOMIC DNA]</scope>
    <source>
        <strain evidence="1 2">NL8W</strain>
    </source>
</reference>
<sequence>MTRYALYFAPDAEWWRRGSLWLGRDAASGQQLPQPAITGLDADVQWQLTRDARRYGFHATLKAPFQLADGLTEANLHQALQEFCKEQNNIQIHAPEVQWMGKFLAMRPTGDQTALNEFAFACVSHFDHFRAPMSRAELARRQQMPSSPRQNDLLLEWGYPYTAEEFRFHITLTDRLDAGAVADSLHAAAIQYFTLPEPLIINSIALFTEHQAGADFELLERFSFR</sequence>
<proteinExistence type="predicted"/>
<dbReference type="EMBL" id="JACOFX010000010">
    <property type="protein sequence ID" value="MBC3909459.1"/>
    <property type="molecule type" value="Genomic_DNA"/>
</dbReference>
<dbReference type="RefSeq" id="WP_186954989.1">
    <property type="nucleotide sequence ID" value="NZ_JACOFX010000010.1"/>
</dbReference>
<dbReference type="InterPro" id="IPR009389">
    <property type="entry name" value="DUF1045"/>
</dbReference>
<comment type="caution">
    <text evidence="1">The sequence shown here is derived from an EMBL/GenBank/DDBJ whole genome shotgun (WGS) entry which is preliminary data.</text>
</comment>
<name>A0ABR6ZCV6_9BURK</name>
<organism evidence="1 2">
    <name type="scientific">Undibacterium umbellatum</name>
    <dbReference type="NCBI Taxonomy" id="2762300"/>
    <lineage>
        <taxon>Bacteria</taxon>
        <taxon>Pseudomonadati</taxon>
        <taxon>Pseudomonadota</taxon>
        <taxon>Betaproteobacteria</taxon>
        <taxon>Burkholderiales</taxon>
        <taxon>Oxalobacteraceae</taxon>
        <taxon>Undibacterium</taxon>
    </lineage>
</organism>
<evidence type="ECO:0000313" key="2">
    <source>
        <dbReference type="Proteomes" id="UP000646911"/>
    </source>
</evidence>
<evidence type="ECO:0000313" key="1">
    <source>
        <dbReference type="EMBL" id="MBC3909459.1"/>
    </source>
</evidence>
<dbReference type="Proteomes" id="UP000646911">
    <property type="component" value="Unassembled WGS sequence"/>
</dbReference>
<dbReference type="Gene3D" id="3.90.1140.10">
    <property type="entry name" value="Cyclic phosphodiesterase"/>
    <property type="match status" value="1"/>
</dbReference>
<dbReference type="Pfam" id="PF06299">
    <property type="entry name" value="DUF1045"/>
    <property type="match status" value="1"/>
</dbReference>
<dbReference type="PIRSF" id="PIRSF033328">
    <property type="entry name" value="Phest_Mll4975"/>
    <property type="match status" value="1"/>
</dbReference>
<keyword evidence="2" id="KW-1185">Reference proteome</keyword>
<accession>A0ABR6ZCV6</accession>
<protein>
    <submittedName>
        <fullName evidence="1">DUF1045 domain-containing protein</fullName>
    </submittedName>
</protein>